<accession>A0A640MIC3</accession>
<dbReference type="AlphaFoldDB" id="A0A640MIC3"/>
<dbReference type="EMBL" id="BLEY01000111">
    <property type="protein sequence ID" value="GEU13703.1"/>
    <property type="molecule type" value="Genomic_DNA"/>
</dbReference>
<evidence type="ECO:0000313" key="1">
    <source>
        <dbReference type="EMBL" id="GEU13703.1"/>
    </source>
</evidence>
<protein>
    <submittedName>
        <fullName evidence="1">Uncharacterized protein</fullName>
    </submittedName>
</protein>
<proteinExistence type="predicted"/>
<gene>
    <name evidence="1" type="ORF">QuyetLC_57210</name>
</gene>
<comment type="caution">
    <text evidence="1">The sequence shown here is derived from an EMBL/GenBank/DDBJ whole genome shotgun (WGS) entry which is preliminary data.</text>
</comment>
<name>A0A640MIC3_BACAN</name>
<reference evidence="1" key="1">
    <citation type="submission" date="2019-12" db="EMBL/GenBank/DDBJ databases">
        <title>Epidemiological and comparative genomic analysis of Bacillus anthracis isolated from northern Vietnam.</title>
        <authorList>
            <person name="Hoang T.T.H."/>
            <person name="Dang D.A."/>
            <person name="Pham M.H."/>
            <person name="Luong M.H."/>
            <person name="Tran N.D."/>
            <person name="Nguyen T.H."/>
            <person name="Nguyen T.T."/>
            <person name="Inoue S."/>
            <person name="Morikawa S."/>
            <person name="Okutani A."/>
        </authorList>
    </citation>
    <scope>NUCLEOTIDE SEQUENCE</scope>
    <source>
        <strain evidence="1">QuyetLC</strain>
    </source>
</reference>
<sequence length="55" mass="6405">MKCVRCQDQRVIWGKDRFNYATPIPCPECNKDGKAVRAETATKERELKQCNHLQP</sequence>
<organism evidence="1">
    <name type="scientific">Bacillus anthracis</name>
    <name type="common">anthrax bacterium</name>
    <dbReference type="NCBI Taxonomy" id="1392"/>
    <lineage>
        <taxon>Bacteria</taxon>
        <taxon>Bacillati</taxon>
        <taxon>Bacillota</taxon>
        <taxon>Bacilli</taxon>
        <taxon>Bacillales</taxon>
        <taxon>Bacillaceae</taxon>
        <taxon>Bacillus</taxon>
        <taxon>Bacillus cereus group</taxon>
    </lineage>
</organism>
<reference evidence="1" key="2">
    <citation type="submission" date="2019-12" db="EMBL/GenBank/DDBJ databases">
        <authorList>
            <person name="Hoang T.H.H."/>
            <person name="Okutani A."/>
        </authorList>
    </citation>
    <scope>NUCLEOTIDE SEQUENCE</scope>
    <source>
        <strain evidence="1">QuyetLC</strain>
    </source>
</reference>